<evidence type="ECO:0000256" key="3">
    <source>
        <dbReference type="ARBA" id="ARBA00023002"/>
    </source>
</evidence>
<feature type="compositionally biased region" description="Basic and acidic residues" evidence="4">
    <location>
        <begin position="116"/>
        <end position="126"/>
    </location>
</feature>
<dbReference type="EMBL" id="MLFT02000007">
    <property type="protein sequence ID" value="PHT43490.1"/>
    <property type="molecule type" value="Genomic_DNA"/>
</dbReference>
<dbReference type="InterPro" id="IPR036812">
    <property type="entry name" value="NAD(P)_OxRdtase_dom_sf"/>
</dbReference>
<dbReference type="Pfam" id="PF00248">
    <property type="entry name" value="Aldo_ket_red"/>
    <property type="match status" value="1"/>
</dbReference>
<evidence type="ECO:0000256" key="4">
    <source>
        <dbReference type="SAM" id="MobiDB-lite"/>
    </source>
</evidence>
<evidence type="ECO:0000256" key="1">
    <source>
        <dbReference type="ARBA" id="ARBA00006515"/>
    </source>
</evidence>
<dbReference type="InterPro" id="IPR005399">
    <property type="entry name" value="K_chnl_volt-dep_bsu_KCNAB-rel"/>
</dbReference>
<keyword evidence="7" id="KW-1185">Reference proteome</keyword>
<keyword evidence="3" id="KW-0560">Oxidoreductase</keyword>
<sequence length="342" mass="39559">MRPLRKAKSWPVYFMYGYKFHTSSWGEVKSTYNSGVCVSGVGQDGITSEYYGVLKEIIEFEWPMTSFMNASIEDGPIVCLHNDQDDSEEVDGSSFQAVVNENEHDIIEERDEDISNDEKEGDKETSNEEANDEGEETSEEEDFLLFDPHKVVIDGIANCIQSKFELARPSWKKFLEFTCEMWFEEFKVDLIYCHRLDSSTPIIEIVRDMNNVIDKGWDFYWGTSEWSAQQITESWGVAQRLDLVGPIVVQPEYNLLSRHKVDASNADLYAQLQNEQKKNKRMRKELYLLMKYVYKKSTANDERVSQEDNQAYEDESDGDSDDVNESDNLDNVNESDSDPDGW</sequence>
<organism evidence="6 7">
    <name type="scientific">Capsicum baccatum</name>
    <name type="common">Peruvian pepper</name>
    <dbReference type="NCBI Taxonomy" id="33114"/>
    <lineage>
        <taxon>Eukaryota</taxon>
        <taxon>Viridiplantae</taxon>
        <taxon>Streptophyta</taxon>
        <taxon>Embryophyta</taxon>
        <taxon>Tracheophyta</taxon>
        <taxon>Spermatophyta</taxon>
        <taxon>Magnoliopsida</taxon>
        <taxon>eudicotyledons</taxon>
        <taxon>Gunneridae</taxon>
        <taxon>Pentapetalae</taxon>
        <taxon>asterids</taxon>
        <taxon>lamiids</taxon>
        <taxon>Solanales</taxon>
        <taxon>Solanaceae</taxon>
        <taxon>Solanoideae</taxon>
        <taxon>Capsiceae</taxon>
        <taxon>Capsicum</taxon>
    </lineage>
</organism>
<gene>
    <name evidence="6" type="ORF">CQW23_17515</name>
</gene>
<dbReference type="GO" id="GO:0016491">
    <property type="term" value="F:oxidoreductase activity"/>
    <property type="evidence" value="ECO:0007669"/>
    <property type="project" value="UniProtKB-KW"/>
</dbReference>
<dbReference type="InterPro" id="IPR023210">
    <property type="entry name" value="NADP_OxRdtase_dom"/>
</dbReference>
<dbReference type="AlphaFoldDB" id="A0A2G2WEF1"/>
<keyword evidence="6" id="KW-0407">Ion channel</keyword>
<reference evidence="6 7" key="1">
    <citation type="journal article" date="2017" name="Genome Biol.">
        <title>New reference genome sequences of hot pepper reveal the massive evolution of plant disease-resistance genes by retroduplication.</title>
        <authorList>
            <person name="Kim S."/>
            <person name="Park J."/>
            <person name="Yeom S.I."/>
            <person name="Kim Y.M."/>
            <person name="Seo E."/>
            <person name="Kim K.T."/>
            <person name="Kim M.S."/>
            <person name="Lee J.M."/>
            <person name="Cheong K."/>
            <person name="Shin H.S."/>
            <person name="Kim S.B."/>
            <person name="Han K."/>
            <person name="Lee J."/>
            <person name="Park M."/>
            <person name="Lee H.A."/>
            <person name="Lee H.Y."/>
            <person name="Lee Y."/>
            <person name="Oh S."/>
            <person name="Lee J.H."/>
            <person name="Choi E."/>
            <person name="Choi E."/>
            <person name="Lee S.E."/>
            <person name="Jeon J."/>
            <person name="Kim H."/>
            <person name="Choi G."/>
            <person name="Song H."/>
            <person name="Lee J."/>
            <person name="Lee S.C."/>
            <person name="Kwon J.K."/>
            <person name="Lee H.Y."/>
            <person name="Koo N."/>
            <person name="Hong Y."/>
            <person name="Kim R.W."/>
            <person name="Kang W.H."/>
            <person name="Huh J.H."/>
            <person name="Kang B.C."/>
            <person name="Yang T.J."/>
            <person name="Lee Y.H."/>
            <person name="Bennetzen J.L."/>
            <person name="Choi D."/>
        </authorList>
    </citation>
    <scope>NUCLEOTIDE SEQUENCE [LARGE SCALE GENOMIC DNA]</scope>
    <source>
        <strain evidence="7">cv. PBC81</strain>
    </source>
</reference>
<name>A0A2G2WEF1_CAPBA</name>
<feature type="compositionally biased region" description="Acidic residues" evidence="4">
    <location>
        <begin position="310"/>
        <end position="342"/>
    </location>
</feature>
<dbReference type="Proteomes" id="UP000224567">
    <property type="component" value="Unassembled WGS sequence"/>
</dbReference>
<evidence type="ECO:0000313" key="6">
    <source>
        <dbReference type="EMBL" id="PHT43490.1"/>
    </source>
</evidence>
<protein>
    <submittedName>
        <fullName evidence="6">Voltage-gated potassium channel subunit beta</fullName>
    </submittedName>
</protein>
<evidence type="ECO:0000256" key="2">
    <source>
        <dbReference type="ARBA" id="ARBA00022857"/>
    </source>
</evidence>
<feature type="region of interest" description="Disordered" evidence="4">
    <location>
        <begin position="300"/>
        <end position="342"/>
    </location>
</feature>
<accession>A0A2G2WEF1</accession>
<reference evidence="7" key="2">
    <citation type="journal article" date="2017" name="J. Anim. Genet.">
        <title>Multiple reference genome sequences of hot pepper reveal the massive evolution of plant disease resistance genes by retroduplication.</title>
        <authorList>
            <person name="Kim S."/>
            <person name="Park J."/>
            <person name="Yeom S.-I."/>
            <person name="Kim Y.-M."/>
            <person name="Seo E."/>
            <person name="Kim K.-T."/>
            <person name="Kim M.-S."/>
            <person name="Lee J.M."/>
            <person name="Cheong K."/>
            <person name="Shin H.-S."/>
            <person name="Kim S.-B."/>
            <person name="Han K."/>
            <person name="Lee J."/>
            <person name="Park M."/>
            <person name="Lee H.-A."/>
            <person name="Lee H.-Y."/>
            <person name="Lee Y."/>
            <person name="Oh S."/>
            <person name="Lee J.H."/>
            <person name="Choi E."/>
            <person name="Choi E."/>
            <person name="Lee S.E."/>
            <person name="Jeon J."/>
            <person name="Kim H."/>
            <person name="Choi G."/>
            <person name="Song H."/>
            <person name="Lee J."/>
            <person name="Lee S.-C."/>
            <person name="Kwon J.-K."/>
            <person name="Lee H.-Y."/>
            <person name="Koo N."/>
            <person name="Hong Y."/>
            <person name="Kim R.W."/>
            <person name="Kang W.-H."/>
            <person name="Huh J.H."/>
            <person name="Kang B.-C."/>
            <person name="Yang T.-J."/>
            <person name="Lee Y.-H."/>
            <person name="Bennetzen J.L."/>
            <person name="Choi D."/>
        </authorList>
    </citation>
    <scope>NUCLEOTIDE SEQUENCE [LARGE SCALE GENOMIC DNA]</scope>
    <source>
        <strain evidence="7">cv. PBC81</strain>
    </source>
</reference>
<comment type="caution">
    <text evidence="6">The sequence shown here is derived from an EMBL/GenBank/DDBJ whole genome shotgun (WGS) entry which is preliminary data.</text>
</comment>
<keyword evidence="6" id="KW-0813">Transport</keyword>
<dbReference type="STRING" id="33114.A0A2G2WEF1"/>
<keyword evidence="6" id="KW-0406">Ion transport</keyword>
<comment type="similarity">
    <text evidence="1">Belongs to the shaker potassium channel beta subunit family.</text>
</comment>
<keyword evidence="2" id="KW-0521">NADP</keyword>
<dbReference type="OrthoDB" id="1304668at2759"/>
<dbReference type="PANTHER" id="PTHR43150">
    <property type="entry name" value="HYPERKINETIC, ISOFORM M"/>
    <property type="match status" value="1"/>
</dbReference>
<proteinExistence type="inferred from homology"/>
<feature type="domain" description="NADP-dependent oxidoreductase" evidence="5">
    <location>
        <begin position="186"/>
        <end position="259"/>
    </location>
</feature>
<feature type="region of interest" description="Disordered" evidence="4">
    <location>
        <begin position="106"/>
        <end position="140"/>
    </location>
</feature>
<dbReference type="Gene3D" id="3.20.20.100">
    <property type="entry name" value="NADP-dependent oxidoreductase domain"/>
    <property type="match status" value="1"/>
</dbReference>
<evidence type="ECO:0000259" key="5">
    <source>
        <dbReference type="Pfam" id="PF00248"/>
    </source>
</evidence>
<feature type="compositionally biased region" description="Acidic residues" evidence="4">
    <location>
        <begin position="127"/>
        <end position="140"/>
    </location>
</feature>
<dbReference type="SUPFAM" id="SSF51430">
    <property type="entry name" value="NAD(P)-linked oxidoreductase"/>
    <property type="match status" value="1"/>
</dbReference>
<dbReference type="PANTHER" id="PTHR43150:SF2">
    <property type="entry name" value="HYPERKINETIC, ISOFORM M"/>
    <property type="match status" value="1"/>
</dbReference>
<evidence type="ECO:0000313" key="7">
    <source>
        <dbReference type="Proteomes" id="UP000224567"/>
    </source>
</evidence>
<dbReference type="GO" id="GO:0034220">
    <property type="term" value="P:monoatomic ion transmembrane transport"/>
    <property type="evidence" value="ECO:0007669"/>
    <property type="project" value="UniProtKB-KW"/>
</dbReference>